<evidence type="ECO:0000256" key="3">
    <source>
        <dbReference type="ARBA" id="ARBA00023082"/>
    </source>
</evidence>
<keyword evidence="4" id="KW-0238">DNA-binding</keyword>
<dbReference type="NCBIfam" id="NF009188">
    <property type="entry name" value="PRK12536.1"/>
    <property type="match status" value="1"/>
</dbReference>
<feature type="domain" description="RNA polymerase sigma factor 70 region 4 type 2" evidence="7">
    <location>
        <begin position="121"/>
        <end position="173"/>
    </location>
</feature>
<dbReference type="InterPro" id="IPR013249">
    <property type="entry name" value="RNA_pol_sigma70_r4_t2"/>
</dbReference>
<gene>
    <name evidence="8" type="ORF">FHX59_000505</name>
</gene>
<dbReference type="SUPFAM" id="SSF88946">
    <property type="entry name" value="Sigma2 domain of RNA polymerase sigma factors"/>
    <property type="match status" value="1"/>
</dbReference>
<dbReference type="Gene3D" id="1.10.1740.10">
    <property type="match status" value="1"/>
</dbReference>
<reference evidence="8 9" key="1">
    <citation type="submission" date="2020-08" db="EMBL/GenBank/DDBJ databases">
        <title>Genomic Encyclopedia of Type Strains, Phase IV (KMG-V): Genome sequencing to study the core and pangenomes of soil and plant-associated prokaryotes.</title>
        <authorList>
            <person name="Whitman W."/>
        </authorList>
    </citation>
    <scope>NUCLEOTIDE SEQUENCE [LARGE SCALE GENOMIC DNA]</scope>
    <source>
        <strain evidence="8 9">SRMrh-85</strain>
    </source>
</reference>
<name>A0ABR6FG39_9BURK</name>
<accession>A0ABR6FG39</accession>
<dbReference type="InterPro" id="IPR007627">
    <property type="entry name" value="RNA_pol_sigma70_r2"/>
</dbReference>
<dbReference type="NCBIfam" id="NF009191">
    <property type="entry name" value="PRK12539.1"/>
    <property type="match status" value="1"/>
</dbReference>
<evidence type="ECO:0000256" key="1">
    <source>
        <dbReference type="ARBA" id="ARBA00010641"/>
    </source>
</evidence>
<dbReference type="Gene3D" id="1.10.10.10">
    <property type="entry name" value="Winged helix-like DNA-binding domain superfamily/Winged helix DNA-binding domain"/>
    <property type="match status" value="1"/>
</dbReference>
<proteinExistence type="inferred from homology"/>
<protein>
    <submittedName>
        <fullName evidence="8">RNA polymerase sigma-70 factor (ECF subfamily)</fullName>
    </submittedName>
</protein>
<evidence type="ECO:0000256" key="5">
    <source>
        <dbReference type="ARBA" id="ARBA00023163"/>
    </source>
</evidence>
<dbReference type="InterPro" id="IPR039425">
    <property type="entry name" value="RNA_pol_sigma-70-like"/>
</dbReference>
<keyword evidence="9" id="KW-1185">Reference proteome</keyword>
<dbReference type="PANTHER" id="PTHR43133">
    <property type="entry name" value="RNA POLYMERASE ECF-TYPE SIGMA FACTO"/>
    <property type="match status" value="1"/>
</dbReference>
<dbReference type="InterPro" id="IPR013325">
    <property type="entry name" value="RNA_pol_sigma_r2"/>
</dbReference>
<dbReference type="RefSeq" id="WP_042263265.1">
    <property type="nucleotide sequence ID" value="NZ_JACHVZ010000002.1"/>
</dbReference>
<dbReference type="InterPro" id="IPR014284">
    <property type="entry name" value="RNA_pol_sigma-70_dom"/>
</dbReference>
<dbReference type="EMBL" id="JACHVZ010000002">
    <property type="protein sequence ID" value="MBB2926098.1"/>
    <property type="molecule type" value="Genomic_DNA"/>
</dbReference>
<evidence type="ECO:0000259" key="7">
    <source>
        <dbReference type="Pfam" id="PF08281"/>
    </source>
</evidence>
<dbReference type="CDD" id="cd06171">
    <property type="entry name" value="Sigma70_r4"/>
    <property type="match status" value="1"/>
</dbReference>
<comment type="caution">
    <text evidence="8">The sequence shown here is derived from an EMBL/GenBank/DDBJ whole genome shotgun (WGS) entry which is preliminary data.</text>
</comment>
<dbReference type="InterPro" id="IPR036388">
    <property type="entry name" value="WH-like_DNA-bd_sf"/>
</dbReference>
<dbReference type="Pfam" id="PF04542">
    <property type="entry name" value="Sigma70_r2"/>
    <property type="match status" value="1"/>
</dbReference>
<evidence type="ECO:0000313" key="9">
    <source>
        <dbReference type="Proteomes" id="UP000533533"/>
    </source>
</evidence>
<sequence length="181" mass="20698">MQSAETRLKALFVSGLEGDAQAYRDFLEELTRHLRGYLRRRIPQLRDDVEDLVQEILLAVHNARHTWRPDEPLTAWVHAIARYKLMDFFRSRARRDMLNDPLDDHTDLFAAPDDEPAQARRDIGKLLEQLPDKQRLPILHVKLEGLSVVEAAKLTGLSESAVKVGIHRGLKALAARIRGAR</sequence>
<keyword evidence="2" id="KW-0805">Transcription regulation</keyword>
<organism evidence="8 9">
    <name type="scientific">Paraburkholderia silvatlantica</name>
    <dbReference type="NCBI Taxonomy" id="321895"/>
    <lineage>
        <taxon>Bacteria</taxon>
        <taxon>Pseudomonadati</taxon>
        <taxon>Pseudomonadota</taxon>
        <taxon>Betaproteobacteria</taxon>
        <taxon>Burkholderiales</taxon>
        <taxon>Burkholderiaceae</taxon>
        <taxon>Paraburkholderia</taxon>
    </lineage>
</organism>
<feature type="domain" description="RNA polymerase sigma-70 region 2" evidence="6">
    <location>
        <begin position="28"/>
        <end position="95"/>
    </location>
</feature>
<dbReference type="NCBIfam" id="TIGR02937">
    <property type="entry name" value="sigma70-ECF"/>
    <property type="match status" value="1"/>
</dbReference>
<dbReference type="SUPFAM" id="SSF88659">
    <property type="entry name" value="Sigma3 and sigma4 domains of RNA polymerase sigma factors"/>
    <property type="match status" value="1"/>
</dbReference>
<evidence type="ECO:0000259" key="6">
    <source>
        <dbReference type="Pfam" id="PF04542"/>
    </source>
</evidence>
<evidence type="ECO:0000256" key="2">
    <source>
        <dbReference type="ARBA" id="ARBA00023015"/>
    </source>
</evidence>
<comment type="similarity">
    <text evidence="1">Belongs to the sigma-70 factor family. ECF subfamily.</text>
</comment>
<dbReference type="Pfam" id="PF08281">
    <property type="entry name" value="Sigma70_r4_2"/>
    <property type="match status" value="1"/>
</dbReference>
<keyword evidence="3" id="KW-0731">Sigma factor</keyword>
<dbReference type="InterPro" id="IPR013324">
    <property type="entry name" value="RNA_pol_sigma_r3/r4-like"/>
</dbReference>
<keyword evidence="5" id="KW-0804">Transcription</keyword>
<dbReference type="Proteomes" id="UP000533533">
    <property type="component" value="Unassembled WGS sequence"/>
</dbReference>
<evidence type="ECO:0000313" key="8">
    <source>
        <dbReference type="EMBL" id="MBB2926098.1"/>
    </source>
</evidence>
<evidence type="ECO:0000256" key="4">
    <source>
        <dbReference type="ARBA" id="ARBA00023125"/>
    </source>
</evidence>
<dbReference type="PANTHER" id="PTHR43133:SF58">
    <property type="entry name" value="ECF RNA POLYMERASE SIGMA FACTOR SIGD"/>
    <property type="match status" value="1"/>
</dbReference>